<keyword evidence="7" id="KW-0443">Lipid metabolism</keyword>
<dbReference type="Gene3D" id="3.40.47.10">
    <property type="match status" value="1"/>
</dbReference>
<dbReference type="SUPFAM" id="SSF53901">
    <property type="entry name" value="Thiolase-like"/>
    <property type="match status" value="1"/>
</dbReference>
<name>A0A9J6GM27_HAELO</name>
<keyword evidence="4" id="KW-0276">Fatty acid metabolism</keyword>
<proteinExistence type="predicted"/>
<dbReference type="OrthoDB" id="329835at2759"/>
<organism evidence="11 12">
    <name type="scientific">Haemaphysalis longicornis</name>
    <name type="common">Bush tick</name>
    <dbReference type="NCBI Taxonomy" id="44386"/>
    <lineage>
        <taxon>Eukaryota</taxon>
        <taxon>Metazoa</taxon>
        <taxon>Ecdysozoa</taxon>
        <taxon>Arthropoda</taxon>
        <taxon>Chelicerata</taxon>
        <taxon>Arachnida</taxon>
        <taxon>Acari</taxon>
        <taxon>Parasitiformes</taxon>
        <taxon>Ixodida</taxon>
        <taxon>Ixodoidea</taxon>
        <taxon>Ixodidae</taxon>
        <taxon>Haemaphysalinae</taxon>
        <taxon>Haemaphysalis</taxon>
    </lineage>
</organism>
<dbReference type="InterPro" id="IPR018201">
    <property type="entry name" value="Ketoacyl_synth_AS"/>
</dbReference>
<dbReference type="EMBL" id="JABSTR010000008">
    <property type="protein sequence ID" value="KAH9376322.1"/>
    <property type="molecule type" value="Genomic_DNA"/>
</dbReference>
<evidence type="ECO:0000256" key="9">
    <source>
        <dbReference type="ARBA" id="ARBA00023268"/>
    </source>
</evidence>
<evidence type="ECO:0000256" key="1">
    <source>
        <dbReference type="ARBA" id="ARBA00022450"/>
    </source>
</evidence>
<keyword evidence="9" id="KW-0511">Multifunctional enzyme</keyword>
<dbReference type="PROSITE" id="PS52004">
    <property type="entry name" value="KS3_2"/>
    <property type="match status" value="1"/>
</dbReference>
<keyword evidence="2" id="KW-0444">Lipid biosynthesis</keyword>
<keyword evidence="3" id="KW-0808">Transferase</keyword>
<dbReference type="InterPro" id="IPR050091">
    <property type="entry name" value="PKS_NRPS_Biosynth_Enz"/>
</dbReference>
<dbReference type="CDD" id="cd00833">
    <property type="entry name" value="PKS"/>
    <property type="match status" value="1"/>
</dbReference>
<evidence type="ECO:0000256" key="5">
    <source>
        <dbReference type="ARBA" id="ARBA00022857"/>
    </source>
</evidence>
<dbReference type="VEuPathDB" id="VectorBase:HLOH_061594"/>
<evidence type="ECO:0000256" key="8">
    <source>
        <dbReference type="ARBA" id="ARBA00023160"/>
    </source>
</evidence>
<comment type="caution">
    <text evidence="11">The sequence shown here is derived from an EMBL/GenBank/DDBJ whole genome shotgun (WGS) entry which is preliminary data.</text>
</comment>
<evidence type="ECO:0000313" key="12">
    <source>
        <dbReference type="Proteomes" id="UP000821853"/>
    </source>
</evidence>
<feature type="domain" description="Ketosynthase family 3 (KS3)" evidence="10">
    <location>
        <begin position="1"/>
        <end position="185"/>
    </location>
</feature>
<evidence type="ECO:0000256" key="2">
    <source>
        <dbReference type="ARBA" id="ARBA00022516"/>
    </source>
</evidence>
<evidence type="ECO:0000256" key="7">
    <source>
        <dbReference type="ARBA" id="ARBA00023098"/>
    </source>
</evidence>
<dbReference type="GO" id="GO:0016491">
    <property type="term" value="F:oxidoreductase activity"/>
    <property type="evidence" value="ECO:0007669"/>
    <property type="project" value="UniProtKB-KW"/>
</dbReference>
<evidence type="ECO:0000259" key="10">
    <source>
        <dbReference type="PROSITE" id="PS52004"/>
    </source>
</evidence>
<reference evidence="11 12" key="1">
    <citation type="journal article" date="2020" name="Cell">
        <title>Large-Scale Comparative Analyses of Tick Genomes Elucidate Their Genetic Diversity and Vector Capacities.</title>
        <authorList>
            <consortium name="Tick Genome and Microbiome Consortium (TIGMIC)"/>
            <person name="Jia N."/>
            <person name="Wang J."/>
            <person name="Shi W."/>
            <person name="Du L."/>
            <person name="Sun Y."/>
            <person name="Zhan W."/>
            <person name="Jiang J.F."/>
            <person name="Wang Q."/>
            <person name="Zhang B."/>
            <person name="Ji P."/>
            <person name="Bell-Sakyi L."/>
            <person name="Cui X.M."/>
            <person name="Yuan T.T."/>
            <person name="Jiang B.G."/>
            <person name="Yang W.F."/>
            <person name="Lam T.T."/>
            <person name="Chang Q.C."/>
            <person name="Ding S.J."/>
            <person name="Wang X.J."/>
            <person name="Zhu J.G."/>
            <person name="Ruan X.D."/>
            <person name="Zhao L."/>
            <person name="Wei J.T."/>
            <person name="Ye R.Z."/>
            <person name="Que T.C."/>
            <person name="Du C.H."/>
            <person name="Zhou Y.H."/>
            <person name="Cheng J.X."/>
            <person name="Dai P.F."/>
            <person name="Guo W.B."/>
            <person name="Han X.H."/>
            <person name="Huang E.J."/>
            <person name="Li L.F."/>
            <person name="Wei W."/>
            <person name="Gao Y.C."/>
            <person name="Liu J.Z."/>
            <person name="Shao H.Z."/>
            <person name="Wang X."/>
            <person name="Wang C.C."/>
            <person name="Yang T.C."/>
            <person name="Huo Q.B."/>
            <person name="Li W."/>
            <person name="Chen H.Y."/>
            <person name="Chen S.E."/>
            <person name="Zhou L.G."/>
            <person name="Ni X.B."/>
            <person name="Tian J.H."/>
            <person name="Sheng Y."/>
            <person name="Liu T."/>
            <person name="Pan Y.S."/>
            <person name="Xia L.Y."/>
            <person name="Li J."/>
            <person name="Zhao F."/>
            <person name="Cao W.C."/>
        </authorList>
    </citation>
    <scope>NUCLEOTIDE SEQUENCE [LARGE SCALE GENOMIC DNA]</scope>
    <source>
        <strain evidence="11">HaeL-2018</strain>
    </source>
</reference>
<dbReference type="SMART" id="SM00825">
    <property type="entry name" value="PKS_KS"/>
    <property type="match status" value="1"/>
</dbReference>
<sequence length="185" mass="19756">MGNLRDLSRFDAQFFGVHTRQAHTLDPQQRLLMERAYEAIFDAGYDPSEFRGQKVGVFVGSCVSESGWICSCDTDKIAAFGLLGSSMGMLSNRVSYAMDFIGPSVTVDTACSSTMVALNQAVLAIRSGQCEAAVVGGSSLVLLPTSSLGFALMQVLSPDGKCRVFDANLATPRSALVVRRRGGGW</sequence>
<keyword evidence="5" id="KW-0521">NADP</keyword>
<keyword evidence="1" id="KW-0596">Phosphopantetheine</keyword>
<keyword evidence="12" id="KW-1185">Reference proteome</keyword>
<evidence type="ECO:0000256" key="3">
    <source>
        <dbReference type="ARBA" id="ARBA00022679"/>
    </source>
</evidence>
<evidence type="ECO:0000256" key="6">
    <source>
        <dbReference type="ARBA" id="ARBA00023002"/>
    </source>
</evidence>
<dbReference type="PROSITE" id="PS00606">
    <property type="entry name" value="KS3_1"/>
    <property type="match status" value="1"/>
</dbReference>
<keyword evidence="6" id="KW-0560">Oxidoreductase</keyword>
<evidence type="ECO:0000256" key="4">
    <source>
        <dbReference type="ARBA" id="ARBA00022832"/>
    </source>
</evidence>
<accession>A0A9J6GM27</accession>
<dbReference type="Pfam" id="PF00109">
    <property type="entry name" value="ketoacyl-synt"/>
    <property type="match status" value="1"/>
</dbReference>
<protein>
    <recommendedName>
        <fullName evidence="10">Ketosynthase family 3 (KS3) domain-containing protein</fullName>
    </recommendedName>
</protein>
<dbReference type="PANTHER" id="PTHR43775:SF7">
    <property type="entry name" value="FATTY ACID SYNTHASE"/>
    <property type="match status" value="1"/>
</dbReference>
<dbReference type="InterPro" id="IPR014030">
    <property type="entry name" value="Ketoacyl_synth_N"/>
</dbReference>
<keyword evidence="8" id="KW-0275">Fatty acid biosynthesis</keyword>
<dbReference type="GO" id="GO:0004312">
    <property type="term" value="F:fatty acid synthase activity"/>
    <property type="evidence" value="ECO:0007669"/>
    <property type="project" value="TreeGrafter"/>
</dbReference>
<dbReference type="InterPro" id="IPR016039">
    <property type="entry name" value="Thiolase-like"/>
</dbReference>
<dbReference type="GO" id="GO:0006633">
    <property type="term" value="P:fatty acid biosynthetic process"/>
    <property type="evidence" value="ECO:0007669"/>
    <property type="project" value="UniProtKB-KW"/>
</dbReference>
<dbReference type="InterPro" id="IPR020841">
    <property type="entry name" value="PKS_Beta-ketoAc_synthase_dom"/>
</dbReference>
<dbReference type="PANTHER" id="PTHR43775">
    <property type="entry name" value="FATTY ACID SYNTHASE"/>
    <property type="match status" value="1"/>
</dbReference>
<dbReference type="AlphaFoldDB" id="A0A9J6GM27"/>
<gene>
    <name evidence="11" type="ORF">HPB48_018773</name>
</gene>
<evidence type="ECO:0000313" key="11">
    <source>
        <dbReference type="EMBL" id="KAH9376322.1"/>
    </source>
</evidence>
<dbReference type="Proteomes" id="UP000821853">
    <property type="component" value="Unassembled WGS sequence"/>
</dbReference>
<dbReference type="GO" id="GO:0004315">
    <property type="term" value="F:3-oxoacyl-[acyl-carrier-protein] synthase activity"/>
    <property type="evidence" value="ECO:0007669"/>
    <property type="project" value="InterPro"/>
</dbReference>
<dbReference type="OMA" id="SESGWIC"/>